<accession>I7GMI8</accession>
<sequence>MHIDFRKFCDLFLCDKGSCWSLNSFNYVKIVPQRVNFKLLLKE</sequence>
<reference evidence="1" key="1">
    <citation type="journal article" date="2007" name="PLoS Biol.">
        <title>Rate of evolution in brain-expressed genes in humans and other primates.</title>
        <authorList>
            <person name="Wang H.-Y."/>
            <person name="Chien H.-C."/>
            <person name="Osada N."/>
            <person name="Hashimoto K."/>
            <person name="Sugano S."/>
            <person name="Gojobori T."/>
            <person name="Chou C.-K."/>
            <person name="Tsai S.-F."/>
            <person name="Wu C.-I."/>
            <person name="Shen C.-K.J."/>
        </authorList>
    </citation>
    <scope>NUCLEOTIDE SEQUENCE</scope>
</reference>
<dbReference type="EMBL" id="AB172216">
    <property type="protein sequence ID" value="BAE89278.1"/>
    <property type="molecule type" value="mRNA"/>
</dbReference>
<evidence type="ECO:0000313" key="1">
    <source>
        <dbReference type="EMBL" id="BAE89278.1"/>
    </source>
</evidence>
<organism evidence="1">
    <name type="scientific">Macaca fascicularis</name>
    <name type="common">Crab-eating macaque</name>
    <name type="synonym">Cynomolgus monkey</name>
    <dbReference type="NCBI Taxonomy" id="9541"/>
    <lineage>
        <taxon>Eukaryota</taxon>
        <taxon>Metazoa</taxon>
        <taxon>Chordata</taxon>
        <taxon>Craniata</taxon>
        <taxon>Vertebrata</taxon>
        <taxon>Euteleostomi</taxon>
        <taxon>Mammalia</taxon>
        <taxon>Eutheria</taxon>
        <taxon>Euarchontoglires</taxon>
        <taxon>Primates</taxon>
        <taxon>Haplorrhini</taxon>
        <taxon>Catarrhini</taxon>
        <taxon>Cercopithecidae</taxon>
        <taxon>Cercopithecinae</taxon>
        <taxon>Macaca</taxon>
    </lineage>
</organism>
<dbReference type="AlphaFoldDB" id="I7GMI8"/>
<proteinExistence type="evidence at transcript level"/>
<name>I7GMI8_MACFA</name>
<protein>
    <submittedName>
        <fullName evidence="1">Macaca fascicularis brain cDNA clone: QflA-17167, similar to human hypothetical protein MGC33371 (MGC33371), mRNA, RefSeq: NM_144664.3</fullName>
    </submittedName>
</protein>